<evidence type="ECO:0000313" key="1">
    <source>
        <dbReference type="EMBL" id="MBW0492565.1"/>
    </source>
</evidence>
<evidence type="ECO:0000313" key="2">
    <source>
        <dbReference type="Proteomes" id="UP000765509"/>
    </source>
</evidence>
<organism evidence="1 2">
    <name type="scientific">Austropuccinia psidii MF-1</name>
    <dbReference type="NCBI Taxonomy" id="1389203"/>
    <lineage>
        <taxon>Eukaryota</taxon>
        <taxon>Fungi</taxon>
        <taxon>Dikarya</taxon>
        <taxon>Basidiomycota</taxon>
        <taxon>Pucciniomycotina</taxon>
        <taxon>Pucciniomycetes</taxon>
        <taxon>Pucciniales</taxon>
        <taxon>Sphaerophragmiaceae</taxon>
        <taxon>Austropuccinia</taxon>
    </lineage>
</organism>
<dbReference type="Proteomes" id="UP000765509">
    <property type="component" value="Unassembled WGS sequence"/>
</dbReference>
<dbReference type="AlphaFoldDB" id="A0A9Q3H829"/>
<gene>
    <name evidence="1" type="ORF">O181_032280</name>
</gene>
<sequence>MTHTLTYQSIQHVQLRHHHVGRGIGPYAPAPTWAHTHAYATPPHPWYCAEDSTSVIHKMTIPWRRSPIMDDLVKSNPQPLHQDWLQDFFDVCMWKQAGLV</sequence>
<keyword evidence="2" id="KW-1185">Reference proteome</keyword>
<name>A0A9Q3H829_9BASI</name>
<comment type="caution">
    <text evidence="1">The sequence shown here is derived from an EMBL/GenBank/DDBJ whole genome shotgun (WGS) entry which is preliminary data.</text>
</comment>
<accession>A0A9Q3H829</accession>
<reference evidence="1" key="1">
    <citation type="submission" date="2021-03" db="EMBL/GenBank/DDBJ databases">
        <title>Draft genome sequence of rust myrtle Austropuccinia psidii MF-1, a brazilian biotype.</title>
        <authorList>
            <person name="Quecine M.C."/>
            <person name="Pachon D.M.R."/>
            <person name="Bonatelli M.L."/>
            <person name="Correr F.H."/>
            <person name="Franceschini L.M."/>
            <person name="Leite T.F."/>
            <person name="Margarido G.R.A."/>
            <person name="Almeida C.A."/>
            <person name="Ferrarezi J.A."/>
            <person name="Labate C.A."/>
        </authorList>
    </citation>
    <scope>NUCLEOTIDE SEQUENCE</scope>
    <source>
        <strain evidence="1">MF-1</strain>
    </source>
</reference>
<protein>
    <submittedName>
        <fullName evidence="1">Uncharacterized protein</fullName>
    </submittedName>
</protein>
<proteinExistence type="predicted"/>
<dbReference type="EMBL" id="AVOT02011649">
    <property type="protein sequence ID" value="MBW0492565.1"/>
    <property type="molecule type" value="Genomic_DNA"/>
</dbReference>